<evidence type="ECO:0000313" key="2">
    <source>
        <dbReference type="Proteomes" id="UP000053235"/>
    </source>
</evidence>
<accession>A0A0M7A500</accession>
<dbReference type="EMBL" id="CXWD01000006">
    <property type="protein sequence ID" value="CTQ68793.1"/>
    <property type="molecule type" value="Genomic_DNA"/>
</dbReference>
<dbReference type="RefSeq" id="WP_208981255.1">
    <property type="nucleotide sequence ID" value="NZ_CXWD01000006.1"/>
</dbReference>
<protein>
    <submittedName>
        <fullName evidence="1">Uncharacterized protein</fullName>
    </submittedName>
</protein>
<name>A0A0M7A500_9HYPH</name>
<keyword evidence="2" id="KW-1185">Reference proteome</keyword>
<reference evidence="2" key="1">
    <citation type="submission" date="2015-07" db="EMBL/GenBank/DDBJ databases">
        <authorList>
            <person name="Rodrigo-Torres Lidia"/>
            <person name="Arahal R.David."/>
        </authorList>
    </citation>
    <scope>NUCLEOTIDE SEQUENCE [LARGE SCALE GENOMIC DNA]</scope>
    <source>
        <strain evidence="2">CECT 5112</strain>
    </source>
</reference>
<sequence>MTVYKRTGAHLGLLLMLICGIGLAALERPLSKPAFAQATEAADMVLGIGICPPWRTQSVEVCRNSVQTVLEAFSERLSLSEARLHLMLNEGASADSLKKTVTALANTLGPEDRLIIYANIPSISNTAAEADLPSGQVLQLWADEKPESTELAIETGTWISAPAFAAMLHTVPAGQVILILDTSNSDTIDPDLLETHATNLDARPEALVTSAGAGQMANYSADRTIALFAKHLAASLSSTEGTFADVIKMAAAGTRQAAIPICVALREKQSDSQINEKDCTQVPEVHDPAGILSTIAVPPLPEQEAN</sequence>
<organism evidence="1 2">
    <name type="scientific">Roseibium alexandrii</name>
    <dbReference type="NCBI Taxonomy" id="388408"/>
    <lineage>
        <taxon>Bacteria</taxon>
        <taxon>Pseudomonadati</taxon>
        <taxon>Pseudomonadota</taxon>
        <taxon>Alphaproteobacteria</taxon>
        <taxon>Hyphomicrobiales</taxon>
        <taxon>Stappiaceae</taxon>
        <taxon>Roseibium</taxon>
    </lineage>
</organism>
<proteinExistence type="predicted"/>
<gene>
    <name evidence="1" type="ORF">LAX5112_01889</name>
</gene>
<dbReference type="Proteomes" id="UP000053235">
    <property type="component" value="Unassembled WGS sequence"/>
</dbReference>
<evidence type="ECO:0000313" key="1">
    <source>
        <dbReference type="EMBL" id="CTQ68793.1"/>
    </source>
</evidence>
<dbReference type="AlphaFoldDB" id="A0A0M7A500"/>